<dbReference type="AlphaFoldDB" id="A0A1A9UFD3"/>
<dbReference type="GO" id="GO:0003677">
    <property type="term" value="F:DNA binding"/>
    <property type="evidence" value="ECO:0007669"/>
    <property type="project" value="InterPro"/>
</dbReference>
<dbReference type="PROSITE" id="PS51504">
    <property type="entry name" value="H15"/>
    <property type="match status" value="1"/>
</dbReference>
<sequence length="246" mass="27237">MLTVMSSRKISRQKESFFALHKTNDFKGLGKENNEDDSGSSIYGFEEDDEADDANFIGKKRKKSKPEKKYSTLQLVDPAIFKLKEKSGSSVPAIKKAIMVEYPEMNKLPKSVLTAEAKKKTKDGKALQPQEIVPIKITRAEAIIKPKHSPANPSLKVKTADFVPNANPEPDPKKKNEIRQTNLKIRQENCQKVASKISQSITASGSKTAKKKVSKDGEPLKAPNQQDPEDINNEATSVKSVICSQN</sequence>
<evidence type="ECO:0000313" key="3">
    <source>
        <dbReference type="EnsemblMetazoa" id="GAUT003089-PA"/>
    </source>
</evidence>
<evidence type="ECO:0000313" key="4">
    <source>
        <dbReference type="Proteomes" id="UP000078200"/>
    </source>
</evidence>
<feature type="domain" description="H15" evidence="2">
    <location>
        <begin position="68"/>
        <end position="159"/>
    </location>
</feature>
<evidence type="ECO:0000259" key="2">
    <source>
        <dbReference type="PROSITE" id="PS51504"/>
    </source>
</evidence>
<dbReference type="GO" id="GO:0000786">
    <property type="term" value="C:nucleosome"/>
    <property type="evidence" value="ECO:0007669"/>
    <property type="project" value="InterPro"/>
</dbReference>
<feature type="region of interest" description="Disordered" evidence="1">
    <location>
        <begin position="195"/>
        <end position="246"/>
    </location>
</feature>
<keyword evidence="4" id="KW-1185">Reference proteome</keyword>
<feature type="region of interest" description="Disordered" evidence="1">
    <location>
        <begin position="26"/>
        <end position="47"/>
    </location>
</feature>
<feature type="compositionally biased region" description="Polar residues" evidence="1">
    <location>
        <begin position="233"/>
        <end position="246"/>
    </location>
</feature>
<dbReference type="Pfam" id="PF00538">
    <property type="entry name" value="Linker_histone"/>
    <property type="match status" value="1"/>
</dbReference>
<dbReference type="EnsemblMetazoa" id="GAUT003089-RA">
    <property type="protein sequence ID" value="GAUT003089-PA"/>
    <property type="gene ID" value="GAUT003089"/>
</dbReference>
<accession>A0A1A9UFD3</accession>
<feature type="compositionally biased region" description="Polar residues" evidence="1">
    <location>
        <begin position="195"/>
        <end position="207"/>
    </location>
</feature>
<dbReference type="InterPro" id="IPR005818">
    <property type="entry name" value="Histone_H1/H5_H15"/>
</dbReference>
<dbReference type="InterPro" id="IPR036388">
    <property type="entry name" value="WH-like_DNA-bd_sf"/>
</dbReference>
<dbReference type="GO" id="GO:0006334">
    <property type="term" value="P:nucleosome assembly"/>
    <property type="evidence" value="ECO:0007669"/>
    <property type="project" value="InterPro"/>
</dbReference>
<reference evidence="3" key="1">
    <citation type="submission" date="2020-05" db="UniProtKB">
        <authorList>
            <consortium name="EnsemblMetazoa"/>
        </authorList>
    </citation>
    <scope>IDENTIFICATION</scope>
    <source>
        <strain evidence="3">TTRI</strain>
    </source>
</reference>
<evidence type="ECO:0000256" key="1">
    <source>
        <dbReference type="SAM" id="MobiDB-lite"/>
    </source>
</evidence>
<proteinExistence type="predicted"/>
<name>A0A1A9UFD3_GLOAU</name>
<dbReference type="InterPro" id="IPR036390">
    <property type="entry name" value="WH_DNA-bd_sf"/>
</dbReference>
<dbReference type="VEuPathDB" id="VectorBase:GAUT003089"/>
<feature type="region of interest" description="Disordered" evidence="1">
    <location>
        <begin position="144"/>
        <end position="178"/>
    </location>
</feature>
<dbReference type="Gene3D" id="1.10.10.10">
    <property type="entry name" value="Winged helix-like DNA-binding domain superfamily/Winged helix DNA-binding domain"/>
    <property type="match status" value="1"/>
</dbReference>
<protein>
    <recommendedName>
        <fullName evidence="2">H15 domain-containing protein</fullName>
    </recommendedName>
</protein>
<dbReference type="SUPFAM" id="SSF46785">
    <property type="entry name" value="Winged helix' DNA-binding domain"/>
    <property type="match status" value="1"/>
</dbReference>
<dbReference type="Proteomes" id="UP000078200">
    <property type="component" value="Unassembled WGS sequence"/>
</dbReference>
<organism evidence="3 4">
    <name type="scientific">Glossina austeni</name>
    <name type="common">Savannah tsetse fly</name>
    <dbReference type="NCBI Taxonomy" id="7395"/>
    <lineage>
        <taxon>Eukaryota</taxon>
        <taxon>Metazoa</taxon>
        <taxon>Ecdysozoa</taxon>
        <taxon>Arthropoda</taxon>
        <taxon>Hexapoda</taxon>
        <taxon>Insecta</taxon>
        <taxon>Pterygota</taxon>
        <taxon>Neoptera</taxon>
        <taxon>Endopterygota</taxon>
        <taxon>Diptera</taxon>
        <taxon>Brachycera</taxon>
        <taxon>Muscomorpha</taxon>
        <taxon>Hippoboscoidea</taxon>
        <taxon>Glossinidae</taxon>
        <taxon>Glossina</taxon>
    </lineage>
</organism>